<keyword evidence="3" id="KW-1185">Reference proteome</keyword>
<dbReference type="EMBL" id="CP147407">
    <property type="protein sequence ID" value="WXB98613.1"/>
    <property type="molecule type" value="Genomic_DNA"/>
</dbReference>
<proteinExistence type="predicted"/>
<feature type="transmembrane region" description="Helical" evidence="1">
    <location>
        <begin position="52"/>
        <end position="70"/>
    </location>
</feature>
<dbReference type="Proteomes" id="UP001377337">
    <property type="component" value="Chromosome"/>
</dbReference>
<gene>
    <name evidence="2" type="ORF">WCV65_09090</name>
</gene>
<feature type="transmembrane region" description="Helical" evidence="1">
    <location>
        <begin position="115"/>
        <end position="133"/>
    </location>
</feature>
<keyword evidence="1" id="KW-1133">Transmembrane helix</keyword>
<evidence type="ECO:0008006" key="4">
    <source>
        <dbReference type="Google" id="ProtNLM"/>
    </source>
</evidence>
<dbReference type="RefSeq" id="WP_338781735.1">
    <property type="nucleotide sequence ID" value="NZ_CP147407.1"/>
</dbReference>
<protein>
    <recommendedName>
        <fullName evidence="4">DUF1440 domain-containing protein</fullName>
    </recommendedName>
</protein>
<reference evidence="2 3" key="1">
    <citation type="submission" date="2024-02" db="EMBL/GenBank/DDBJ databases">
        <title>Seven novel Bacillus-like species.</title>
        <authorList>
            <person name="Liu G."/>
        </authorList>
    </citation>
    <scope>NUCLEOTIDE SEQUENCE [LARGE SCALE GENOMIC DNA]</scope>
    <source>
        <strain evidence="2 3">FJAT-52054</strain>
    </source>
</reference>
<name>A0ABZ2NLA3_9BACI</name>
<keyword evidence="1" id="KW-0472">Membrane</keyword>
<sequence length="141" mass="15485">MILRGGLSGLAGGLALGFFLKWIQIVTGLKVYTLLLNVDFVYSNPLPEWVEFVIHLIVAIFIGMGFGFAIEKLRVIGFLKTYGVALLITLPALFLYFPLSMLARKEVPSVFDLEAFGWWGGGHLVFAGVMAGVKRAMKNTS</sequence>
<keyword evidence="1" id="KW-0812">Transmembrane</keyword>
<evidence type="ECO:0000313" key="2">
    <source>
        <dbReference type="EMBL" id="WXB98613.1"/>
    </source>
</evidence>
<accession>A0ABZ2NLA3</accession>
<evidence type="ECO:0000313" key="3">
    <source>
        <dbReference type="Proteomes" id="UP001377337"/>
    </source>
</evidence>
<evidence type="ECO:0000256" key="1">
    <source>
        <dbReference type="SAM" id="Phobius"/>
    </source>
</evidence>
<feature type="transmembrane region" description="Helical" evidence="1">
    <location>
        <begin position="82"/>
        <end position="103"/>
    </location>
</feature>
<organism evidence="2 3">
    <name type="scientific">Metabacillus sediminis</name>
    <dbReference type="NCBI Taxonomy" id="3117746"/>
    <lineage>
        <taxon>Bacteria</taxon>
        <taxon>Bacillati</taxon>
        <taxon>Bacillota</taxon>
        <taxon>Bacilli</taxon>
        <taxon>Bacillales</taxon>
        <taxon>Bacillaceae</taxon>
        <taxon>Metabacillus</taxon>
    </lineage>
</organism>